<evidence type="ECO:0000256" key="1">
    <source>
        <dbReference type="ARBA" id="ARBA00004123"/>
    </source>
</evidence>
<accession>C4JPF5</accession>
<feature type="compositionally biased region" description="Basic and acidic residues" evidence="9">
    <location>
        <begin position="607"/>
        <end position="618"/>
    </location>
</feature>
<comment type="subcellular location">
    <subcellularLocation>
        <location evidence="1">Nucleus</location>
    </subcellularLocation>
</comment>
<dbReference type="Pfam" id="PF08790">
    <property type="entry name" value="zf-LYAR"/>
    <property type="match status" value="1"/>
</dbReference>
<keyword evidence="5" id="KW-0862">Zinc</keyword>
<dbReference type="PROSITE" id="PS51804">
    <property type="entry name" value="ZF_C2HC_LYAR"/>
    <property type="match status" value="1"/>
</dbReference>
<dbReference type="GO" id="GO:0000122">
    <property type="term" value="P:negative regulation of transcription by RNA polymerase II"/>
    <property type="evidence" value="ECO:0007669"/>
    <property type="project" value="TreeGrafter"/>
</dbReference>
<dbReference type="EMBL" id="CH476616">
    <property type="protein sequence ID" value="EEP79691.1"/>
    <property type="molecule type" value="Genomic_DNA"/>
</dbReference>
<dbReference type="PANTHER" id="PTHR13100">
    <property type="entry name" value="CELL GROWTH-REGULATING NUCLEOLAR PROTEIN LYAR"/>
    <property type="match status" value="1"/>
</dbReference>
<dbReference type="Proteomes" id="UP000002058">
    <property type="component" value="Unassembled WGS sequence"/>
</dbReference>
<feature type="region of interest" description="Disordered" evidence="9">
    <location>
        <begin position="599"/>
        <end position="638"/>
    </location>
</feature>
<feature type="region of interest" description="Disordered" evidence="9">
    <location>
        <begin position="302"/>
        <end position="332"/>
    </location>
</feature>
<dbReference type="STRING" id="336963.C4JPF5"/>
<feature type="compositionally biased region" description="Basic residues" evidence="9">
    <location>
        <begin position="476"/>
        <end position="485"/>
    </location>
</feature>
<feature type="compositionally biased region" description="Pro residues" evidence="9">
    <location>
        <begin position="183"/>
        <end position="194"/>
    </location>
</feature>
<reference evidence="12" key="1">
    <citation type="journal article" date="2009" name="Genome Res.">
        <title>Comparative genomic analyses of the human fungal pathogens Coccidioides and their relatives.</title>
        <authorList>
            <person name="Sharpton T.J."/>
            <person name="Stajich J.E."/>
            <person name="Rounsley S.D."/>
            <person name="Gardner M.J."/>
            <person name="Wortman J.R."/>
            <person name="Jordar V.S."/>
            <person name="Maiti R."/>
            <person name="Kodira C.D."/>
            <person name="Neafsey D.E."/>
            <person name="Zeng Q."/>
            <person name="Hung C.-Y."/>
            <person name="McMahan C."/>
            <person name="Muszewska A."/>
            <person name="Grynberg M."/>
            <person name="Mandel M.A."/>
            <person name="Kellner E.M."/>
            <person name="Barker B.M."/>
            <person name="Galgiani J.N."/>
            <person name="Orbach M.J."/>
            <person name="Kirkland T.N."/>
            <person name="Cole G.T."/>
            <person name="Henn M.R."/>
            <person name="Birren B.W."/>
            <person name="Taylor J.W."/>
        </authorList>
    </citation>
    <scope>NUCLEOTIDE SEQUENCE [LARGE SCALE GENOMIC DNA]</scope>
    <source>
        <strain evidence="12">UAMH 1704</strain>
    </source>
</reference>
<dbReference type="InterPro" id="IPR014898">
    <property type="entry name" value="Znf_C2H2_LYAR"/>
</dbReference>
<dbReference type="OrthoDB" id="21474at2759"/>
<evidence type="ECO:0000313" key="12">
    <source>
        <dbReference type="Proteomes" id="UP000002058"/>
    </source>
</evidence>
<dbReference type="RefSeq" id="XP_002545020.1">
    <property type="nucleotide sequence ID" value="XM_002544974.1"/>
</dbReference>
<feature type="compositionally biased region" description="Acidic residues" evidence="9">
    <location>
        <begin position="509"/>
        <end position="518"/>
    </location>
</feature>
<dbReference type="HOGENOM" id="CLU_024874_0_0_1"/>
<dbReference type="SUPFAM" id="SSF57667">
    <property type="entry name" value="beta-beta-alpha zinc fingers"/>
    <property type="match status" value="1"/>
</dbReference>
<dbReference type="InterPro" id="IPR039999">
    <property type="entry name" value="LYAR"/>
</dbReference>
<evidence type="ECO:0000256" key="7">
    <source>
        <dbReference type="ARBA" id="ARBA00061084"/>
    </source>
</evidence>
<feature type="region of interest" description="Disordered" evidence="9">
    <location>
        <begin position="460"/>
        <end position="545"/>
    </location>
</feature>
<evidence type="ECO:0000259" key="10">
    <source>
        <dbReference type="Pfam" id="PF08790"/>
    </source>
</evidence>
<dbReference type="GO" id="GO:0008270">
    <property type="term" value="F:zinc ion binding"/>
    <property type="evidence" value="ECO:0007669"/>
    <property type="project" value="UniProtKB-KW"/>
</dbReference>
<dbReference type="VEuPathDB" id="FungiDB:UREG_04537"/>
<dbReference type="OMA" id="CMVHFYG"/>
<keyword evidence="6" id="KW-0539">Nucleus</keyword>
<gene>
    <name evidence="11" type="ORF">UREG_04537</name>
</gene>
<keyword evidence="3" id="KW-0677">Repeat</keyword>
<dbReference type="GO" id="GO:0005730">
    <property type="term" value="C:nucleolus"/>
    <property type="evidence" value="ECO:0007669"/>
    <property type="project" value="TreeGrafter"/>
</dbReference>
<dbReference type="GeneID" id="8442404"/>
<evidence type="ECO:0000313" key="11">
    <source>
        <dbReference type="EMBL" id="EEP79691.1"/>
    </source>
</evidence>
<dbReference type="InParanoid" id="C4JPF5"/>
<protein>
    <recommendedName>
        <fullName evidence="10">Zinc finger C2H2 LYAR-type domain-containing protein</fullName>
    </recommendedName>
</protein>
<name>C4JPF5_UNCRE</name>
<proteinExistence type="inferred from homology"/>
<dbReference type="FunFam" id="3.30.1490.490:FF:000001">
    <property type="entry name" value="cell growth-regulating nucleolar protein-like"/>
    <property type="match status" value="1"/>
</dbReference>
<sequence length="662" mass="73381">MVSFQCEACGDVFTKKKLDPHRGQCRGASFSCLDCMVHFQGTEYRSHTGAGTNGLWAKGSSVRLAHGWMLVPASARMAVLDDSCALHGFGPLMICECATVASRIRCYWAVLGRLLRPGWSSVFRQTCMSEAQKYQGALYKEKPPKGQKRKKTVTIAGNVAEKQPRNPYVEDASDVDDVRPGRDFPPPAPSPPPATSTTQGTSTRKEDKAVNVFEYLVPDGANASKVSLGGTREQMKMVSDAPKLFDAPKELARISDGREDDESIYDVAYEENGFSYGAGPIPPALYDQPSNVSMEFMTPGHRMRNRSRRDHPPSLELNRTNSEKKRKRTNPEHLVTPANQTKYVDDVAMMDAPSSMVVNAPTPALNHSGLTGGLSQLMRYSDSPDSLDYRSDHQAGEVYPHPVSPIKRTRRANKDQNGDNGLGISVKGRTGKLMEILGGGSGTTTVAGVSNDPTMKALLRTRRRTSPDAEKEQAIHTRKQKRHRVRQPDMVKPSKSKRKASGSPAANGDDADWDDYDDERPREIKAIEYNPNGDSETGASSKAGDPAAQLVVYKQGQNYSGELEPLKREKANLFLSLVNKGPDSERGCSIHKILKRFHRDQNLSVGSEEREPKDGRERGRGRRRNQGADKEKKDEEEQELWRMLRLRKNDRGEVVVFLQPDA</sequence>
<evidence type="ECO:0000256" key="9">
    <source>
        <dbReference type="SAM" id="MobiDB-lite"/>
    </source>
</evidence>
<dbReference type="KEGG" id="ure:UREG_04537"/>
<dbReference type="GO" id="GO:0003677">
    <property type="term" value="F:DNA binding"/>
    <property type="evidence" value="ECO:0007669"/>
    <property type="project" value="InterPro"/>
</dbReference>
<keyword evidence="2" id="KW-0479">Metal-binding</keyword>
<dbReference type="Gene3D" id="3.30.1490.490">
    <property type="match status" value="1"/>
</dbReference>
<comment type="similarity">
    <text evidence="7">Belongs to the UPF0743 family.</text>
</comment>
<keyword evidence="4 8" id="KW-0863">Zinc-finger</keyword>
<evidence type="ECO:0000256" key="2">
    <source>
        <dbReference type="ARBA" id="ARBA00022723"/>
    </source>
</evidence>
<dbReference type="PANTHER" id="PTHR13100:SF10">
    <property type="entry name" value="CELL GROWTH-REGULATING NUCLEOLAR PROTEIN"/>
    <property type="match status" value="1"/>
</dbReference>
<organism evidence="11 12">
    <name type="scientific">Uncinocarpus reesii (strain UAMH 1704)</name>
    <dbReference type="NCBI Taxonomy" id="336963"/>
    <lineage>
        <taxon>Eukaryota</taxon>
        <taxon>Fungi</taxon>
        <taxon>Dikarya</taxon>
        <taxon>Ascomycota</taxon>
        <taxon>Pezizomycotina</taxon>
        <taxon>Eurotiomycetes</taxon>
        <taxon>Eurotiomycetidae</taxon>
        <taxon>Onygenales</taxon>
        <taxon>Onygenaceae</taxon>
        <taxon>Uncinocarpus</taxon>
    </lineage>
</organism>
<evidence type="ECO:0000256" key="8">
    <source>
        <dbReference type="PROSITE-ProRule" id="PRU01145"/>
    </source>
</evidence>
<dbReference type="AlphaFoldDB" id="C4JPF5"/>
<evidence type="ECO:0000256" key="5">
    <source>
        <dbReference type="ARBA" id="ARBA00022833"/>
    </source>
</evidence>
<feature type="compositionally biased region" description="Basic and acidic residues" evidence="9">
    <location>
        <begin position="626"/>
        <end position="638"/>
    </location>
</feature>
<dbReference type="eggNOG" id="KOG2186">
    <property type="taxonomic scope" value="Eukaryota"/>
</dbReference>
<dbReference type="GO" id="GO:0006364">
    <property type="term" value="P:rRNA processing"/>
    <property type="evidence" value="ECO:0007669"/>
    <property type="project" value="TreeGrafter"/>
</dbReference>
<evidence type="ECO:0000256" key="3">
    <source>
        <dbReference type="ARBA" id="ARBA00022737"/>
    </source>
</evidence>
<feature type="domain" description="Zinc finger C2H2 LYAR-type" evidence="10">
    <location>
        <begin position="30"/>
        <end position="48"/>
    </location>
</feature>
<keyword evidence="12" id="KW-1185">Reference proteome</keyword>
<feature type="region of interest" description="Disordered" evidence="9">
    <location>
        <begin position="141"/>
        <end position="206"/>
    </location>
</feature>
<evidence type="ECO:0000256" key="6">
    <source>
        <dbReference type="ARBA" id="ARBA00023242"/>
    </source>
</evidence>
<feature type="compositionally biased region" description="Basic and acidic residues" evidence="9">
    <location>
        <begin position="465"/>
        <end position="475"/>
    </location>
</feature>
<evidence type="ECO:0000256" key="4">
    <source>
        <dbReference type="ARBA" id="ARBA00022771"/>
    </source>
</evidence>
<dbReference type="InterPro" id="IPR036236">
    <property type="entry name" value="Znf_C2H2_sf"/>
</dbReference>